<comment type="subcellular location">
    <subcellularLocation>
        <location evidence="9">Cytoplasm</location>
    </subcellularLocation>
</comment>
<keyword evidence="3 9" id="KW-0963">Cytoplasm</keyword>
<accession>A0A563DYI6</accession>
<name>A0A563DYI6_9MICO</name>
<dbReference type="InterPro" id="IPR036217">
    <property type="entry name" value="MethylDNA_cys_MeTrfase_DNAb"/>
</dbReference>
<keyword evidence="4 9" id="KW-0489">Methyltransferase</keyword>
<keyword evidence="5 9" id="KW-0808">Transferase</keyword>
<keyword evidence="13" id="KW-1185">Reference proteome</keyword>
<evidence type="ECO:0000256" key="8">
    <source>
        <dbReference type="ARBA" id="ARBA00049348"/>
    </source>
</evidence>
<dbReference type="EMBL" id="VCQV01000025">
    <property type="protein sequence ID" value="TWP34734.1"/>
    <property type="molecule type" value="Genomic_DNA"/>
</dbReference>
<dbReference type="PROSITE" id="PS00374">
    <property type="entry name" value="MGMT"/>
    <property type="match status" value="1"/>
</dbReference>
<proteinExistence type="inferred from homology"/>
<dbReference type="SUPFAM" id="SSF46767">
    <property type="entry name" value="Methylated DNA-protein cysteine methyltransferase, C-terminal domain"/>
    <property type="match status" value="1"/>
</dbReference>
<dbReference type="PANTHER" id="PTHR10815">
    <property type="entry name" value="METHYLATED-DNA--PROTEIN-CYSTEINE METHYLTRANSFERASE"/>
    <property type="match status" value="1"/>
</dbReference>
<dbReference type="RefSeq" id="WP_146318498.1">
    <property type="nucleotide sequence ID" value="NZ_VCQV01000025.1"/>
</dbReference>
<dbReference type="InterPro" id="IPR001497">
    <property type="entry name" value="MethylDNA_cys_MeTrfase_AS"/>
</dbReference>
<feature type="domain" description="Methylguanine DNA methyltransferase ribonuclease-like" evidence="11">
    <location>
        <begin position="13"/>
        <end position="76"/>
    </location>
</feature>
<dbReference type="InterPro" id="IPR036631">
    <property type="entry name" value="MGMT_N_sf"/>
</dbReference>
<feature type="domain" description="Methylated-DNA-[protein]-cysteine S-methyltransferase DNA binding" evidence="10">
    <location>
        <begin position="81"/>
        <end position="160"/>
    </location>
</feature>
<evidence type="ECO:0000256" key="5">
    <source>
        <dbReference type="ARBA" id="ARBA00022679"/>
    </source>
</evidence>
<gene>
    <name evidence="12" type="ORF">FGL98_16655</name>
</gene>
<dbReference type="Gene3D" id="3.30.160.70">
    <property type="entry name" value="Methylated DNA-protein cysteine methyltransferase domain"/>
    <property type="match status" value="1"/>
</dbReference>
<dbReference type="AlphaFoldDB" id="A0A563DYI6"/>
<dbReference type="Pfam" id="PF01035">
    <property type="entry name" value="DNA_binding_1"/>
    <property type="match status" value="1"/>
</dbReference>
<dbReference type="Gene3D" id="1.10.10.10">
    <property type="entry name" value="Winged helix-like DNA-binding domain superfamily/Winged helix DNA-binding domain"/>
    <property type="match status" value="1"/>
</dbReference>
<evidence type="ECO:0000313" key="13">
    <source>
        <dbReference type="Proteomes" id="UP000320244"/>
    </source>
</evidence>
<dbReference type="InterPro" id="IPR023546">
    <property type="entry name" value="MGMT"/>
</dbReference>
<comment type="catalytic activity">
    <reaction evidence="1 9">
        <text>a 4-O-methyl-thymidine in DNA + L-cysteinyl-[protein] = a thymidine in DNA + S-methyl-L-cysteinyl-[protein]</text>
        <dbReference type="Rhea" id="RHEA:53428"/>
        <dbReference type="Rhea" id="RHEA-COMP:10131"/>
        <dbReference type="Rhea" id="RHEA-COMP:10132"/>
        <dbReference type="Rhea" id="RHEA-COMP:13555"/>
        <dbReference type="Rhea" id="RHEA-COMP:13556"/>
        <dbReference type="ChEBI" id="CHEBI:29950"/>
        <dbReference type="ChEBI" id="CHEBI:82612"/>
        <dbReference type="ChEBI" id="CHEBI:137386"/>
        <dbReference type="ChEBI" id="CHEBI:137387"/>
        <dbReference type="EC" id="2.1.1.63"/>
    </reaction>
</comment>
<dbReference type="OrthoDB" id="9802228at2"/>
<evidence type="ECO:0000256" key="1">
    <source>
        <dbReference type="ARBA" id="ARBA00001286"/>
    </source>
</evidence>
<dbReference type="CDD" id="cd06445">
    <property type="entry name" value="ATase"/>
    <property type="match status" value="1"/>
</dbReference>
<dbReference type="GO" id="GO:0032259">
    <property type="term" value="P:methylation"/>
    <property type="evidence" value="ECO:0007669"/>
    <property type="project" value="UniProtKB-KW"/>
</dbReference>
<evidence type="ECO:0000259" key="10">
    <source>
        <dbReference type="Pfam" id="PF01035"/>
    </source>
</evidence>
<evidence type="ECO:0000256" key="4">
    <source>
        <dbReference type="ARBA" id="ARBA00022603"/>
    </source>
</evidence>
<organism evidence="12 13">
    <name type="scientific">Leekyejoonella antrihumi</name>
    <dbReference type="NCBI Taxonomy" id="1660198"/>
    <lineage>
        <taxon>Bacteria</taxon>
        <taxon>Bacillati</taxon>
        <taxon>Actinomycetota</taxon>
        <taxon>Actinomycetes</taxon>
        <taxon>Micrococcales</taxon>
        <taxon>Dermacoccaceae</taxon>
        <taxon>Leekyejoonella</taxon>
    </lineage>
</organism>
<keyword evidence="6 9" id="KW-0227">DNA damage</keyword>
<dbReference type="HAMAP" id="MF_00772">
    <property type="entry name" value="OGT"/>
    <property type="match status" value="1"/>
</dbReference>
<evidence type="ECO:0000256" key="2">
    <source>
        <dbReference type="ARBA" id="ARBA00008711"/>
    </source>
</evidence>
<evidence type="ECO:0000256" key="7">
    <source>
        <dbReference type="ARBA" id="ARBA00023204"/>
    </source>
</evidence>
<comment type="miscellaneous">
    <text evidence="9">This enzyme catalyzes only one turnover and therefore is not strictly catalytic. According to one definition, an enzyme is a biocatalyst that acts repeatedly and over many reaction cycles.</text>
</comment>
<comment type="similarity">
    <text evidence="2 9">Belongs to the MGMT family.</text>
</comment>
<comment type="catalytic activity">
    <reaction evidence="8 9">
        <text>a 6-O-methyl-2'-deoxyguanosine in DNA + L-cysteinyl-[protein] = S-methyl-L-cysteinyl-[protein] + a 2'-deoxyguanosine in DNA</text>
        <dbReference type="Rhea" id="RHEA:24000"/>
        <dbReference type="Rhea" id="RHEA-COMP:10131"/>
        <dbReference type="Rhea" id="RHEA-COMP:10132"/>
        <dbReference type="Rhea" id="RHEA-COMP:11367"/>
        <dbReference type="Rhea" id="RHEA-COMP:11368"/>
        <dbReference type="ChEBI" id="CHEBI:29950"/>
        <dbReference type="ChEBI" id="CHEBI:82612"/>
        <dbReference type="ChEBI" id="CHEBI:85445"/>
        <dbReference type="ChEBI" id="CHEBI:85448"/>
        <dbReference type="EC" id="2.1.1.63"/>
    </reaction>
</comment>
<dbReference type="InterPro" id="IPR036388">
    <property type="entry name" value="WH-like_DNA-bd_sf"/>
</dbReference>
<dbReference type="SUPFAM" id="SSF53155">
    <property type="entry name" value="Methylated DNA-protein cysteine methyltransferase domain"/>
    <property type="match status" value="1"/>
</dbReference>
<dbReference type="InterPro" id="IPR008332">
    <property type="entry name" value="MethylG_MeTrfase_N"/>
</dbReference>
<dbReference type="GO" id="GO:0005737">
    <property type="term" value="C:cytoplasm"/>
    <property type="evidence" value="ECO:0007669"/>
    <property type="project" value="UniProtKB-SubCell"/>
</dbReference>
<evidence type="ECO:0000256" key="6">
    <source>
        <dbReference type="ARBA" id="ARBA00022763"/>
    </source>
</evidence>
<comment type="function">
    <text evidence="9">Involved in the cellular defense against the biological effects of O6-methylguanine (O6-MeG) and O4-methylthymine (O4-MeT) in DNA. Repairs the methylated nucleobase in DNA by stoichiometrically transferring the methyl group to a cysteine residue in the enzyme. This is a suicide reaction: the enzyme is irreversibly inactivated.</text>
</comment>
<feature type="active site" description="Nucleophile; methyl group acceptor" evidence="9">
    <location>
        <position position="132"/>
    </location>
</feature>
<dbReference type="InterPro" id="IPR014048">
    <property type="entry name" value="MethylDNA_cys_MeTrfase_DNA-bd"/>
</dbReference>
<keyword evidence="7 9" id="KW-0234">DNA repair</keyword>
<reference evidence="12 13" key="2">
    <citation type="submission" date="2019-08" db="EMBL/GenBank/DDBJ databases">
        <title>Jejuicoccus antrihumi gen. nov., sp. nov., a new member of the family Dermacoccaceae isolated from a cave.</title>
        <authorList>
            <person name="Schumann P."/>
            <person name="Kim I.S."/>
        </authorList>
    </citation>
    <scope>NUCLEOTIDE SEQUENCE [LARGE SCALE GENOMIC DNA]</scope>
    <source>
        <strain evidence="12 13">C5-26</strain>
    </source>
</reference>
<dbReference type="PANTHER" id="PTHR10815:SF5">
    <property type="entry name" value="METHYLATED-DNA--PROTEIN-CYSTEINE METHYLTRANSFERASE"/>
    <property type="match status" value="1"/>
</dbReference>
<dbReference type="Pfam" id="PF02870">
    <property type="entry name" value="Methyltransf_1N"/>
    <property type="match status" value="1"/>
</dbReference>
<dbReference type="GO" id="GO:0003908">
    <property type="term" value="F:methylated-DNA-[protein]-cysteine S-methyltransferase activity"/>
    <property type="evidence" value="ECO:0007669"/>
    <property type="project" value="UniProtKB-UniRule"/>
</dbReference>
<evidence type="ECO:0000256" key="9">
    <source>
        <dbReference type="HAMAP-Rule" id="MF_00772"/>
    </source>
</evidence>
<evidence type="ECO:0000256" key="3">
    <source>
        <dbReference type="ARBA" id="ARBA00022490"/>
    </source>
</evidence>
<dbReference type="GO" id="GO:0006307">
    <property type="term" value="P:DNA alkylation repair"/>
    <property type="evidence" value="ECO:0007669"/>
    <property type="project" value="UniProtKB-UniRule"/>
</dbReference>
<evidence type="ECO:0000313" key="12">
    <source>
        <dbReference type="EMBL" id="TWP34734.1"/>
    </source>
</evidence>
<dbReference type="FunFam" id="1.10.10.10:FF:000214">
    <property type="entry name" value="Methylated-DNA--protein-cysteine methyltransferase"/>
    <property type="match status" value="1"/>
</dbReference>
<reference evidence="12 13" key="1">
    <citation type="submission" date="2019-05" db="EMBL/GenBank/DDBJ databases">
        <authorList>
            <person name="Lee S.D."/>
        </authorList>
    </citation>
    <scope>NUCLEOTIDE SEQUENCE [LARGE SCALE GENOMIC DNA]</scope>
    <source>
        <strain evidence="12 13">C5-26</strain>
    </source>
</reference>
<sequence length="168" mass="18060">MNEVARRHTVMEDSPIGSLILVAEGDSITGVYWKGDGDIDEAHGAPTKVDALLAAMQTQLAEYFAGNRHEFDLPLHPVGTDFQQRVWSALLQIPYGDTWSYLQLAQFVGSPRGSRAVGLANGRNPIPVVIPCHRVVGSNGSLTGYGGGMQRKRTLLALEASGSGRALF</sequence>
<dbReference type="EC" id="2.1.1.63" evidence="9"/>
<dbReference type="NCBIfam" id="TIGR00589">
    <property type="entry name" value="ogt"/>
    <property type="match status" value="1"/>
</dbReference>
<protein>
    <recommendedName>
        <fullName evidence="9">Methylated-DNA--protein-cysteine methyltransferase</fullName>
        <ecNumber evidence="9">2.1.1.63</ecNumber>
    </recommendedName>
    <alternativeName>
        <fullName evidence="9">6-O-methylguanine-DNA methyltransferase</fullName>
        <shortName evidence="9">MGMT</shortName>
    </alternativeName>
    <alternativeName>
        <fullName evidence="9">O-6-methylguanine-DNA-alkyltransferase</fullName>
    </alternativeName>
</protein>
<dbReference type="Proteomes" id="UP000320244">
    <property type="component" value="Unassembled WGS sequence"/>
</dbReference>
<evidence type="ECO:0000259" key="11">
    <source>
        <dbReference type="Pfam" id="PF02870"/>
    </source>
</evidence>
<comment type="caution">
    <text evidence="12">The sequence shown here is derived from an EMBL/GenBank/DDBJ whole genome shotgun (WGS) entry which is preliminary data.</text>
</comment>